<evidence type="ECO:0000256" key="3">
    <source>
        <dbReference type="ARBA" id="ARBA00022525"/>
    </source>
</evidence>
<reference evidence="10" key="2">
    <citation type="journal article" date="2014" name="Nat. Commun.">
        <title>The cavefish genome reveals candidate genes for eye loss.</title>
        <authorList>
            <person name="McGaugh S.E."/>
            <person name="Gross J.B."/>
            <person name="Aken B."/>
            <person name="Blin M."/>
            <person name="Borowsky R."/>
            <person name="Chalopin D."/>
            <person name="Hinaux H."/>
            <person name="Jeffery W.R."/>
            <person name="Keene A."/>
            <person name="Ma L."/>
            <person name="Minx P."/>
            <person name="Murphy D."/>
            <person name="O'Quin K.E."/>
            <person name="Retaux S."/>
            <person name="Rohner N."/>
            <person name="Searle S.M."/>
            <person name="Stahl B.A."/>
            <person name="Tabin C."/>
            <person name="Volff J.N."/>
            <person name="Yoshizawa M."/>
            <person name="Warren W.C."/>
        </authorList>
    </citation>
    <scope>NUCLEOTIDE SEQUENCE [LARGE SCALE GENOMIC DNA]</scope>
    <source>
        <strain evidence="10">female</strain>
    </source>
</reference>
<dbReference type="CTD" id="100148055"/>
<dbReference type="GO" id="GO:0007168">
    <property type="term" value="P:receptor guanylyl cyclase signaling pathway"/>
    <property type="evidence" value="ECO:0007669"/>
    <property type="project" value="TreeGrafter"/>
</dbReference>
<dbReference type="STRING" id="7994.ENSAMXP00000036853"/>
<dbReference type="PANTHER" id="PTHR12167:SF6">
    <property type="entry name" value="C-TYPE NATRIURETIC PEPTIDE 2-LIKE"/>
    <property type="match status" value="1"/>
</dbReference>
<evidence type="ECO:0000256" key="8">
    <source>
        <dbReference type="SAM" id="SignalP"/>
    </source>
</evidence>
<dbReference type="OrthoDB" id="8911465at2759"/>
<dbReference type="PRINTS" id="PR00713">
    <property type="entry name" value="CNATPEPTIDE"/>
</dbReference>
<keyword evidence="8" id="KW-0732">Signal</keyword>
<sequence length="124" mass="13410">MASSSSYSILLILLILCITMVKQVASRPSPRRPDSQILKDLFGSEISSLLMAQPEVTEGSAQSPVPSETERRGLGAQPSKDVPRLFLDFLSIQRKLKGRSRKSSARGCFGMKVDRIGALSGLGC</sequence>
<keyword evidence="10" id="KW-1185">Reference proteome</keyword>
<dbReference type="InterPro" id="IPR000663">
    <property type="entry name" value="Natr_peptide"/>
</dbReference>
<reference evidence="9" key="3">
    <citation type="submission" date="2025-08" db="UniProtKB">
        <authorList>
            <consortium name="Ensembl"/>
        </authorList>
    </citation>
    <scope>IDENTIFICATION</scope>
</reference>
<dbReference type="PROSITE" id="PS00263">
    <property type="entry name" value="NATRIURETIC_PEPTIDE"/>
    <property type="match status" value="1"/>
</dbReference>
<dbReference type="FunCoup" id="A0A3B1J3N6">
    <property type="interactions" value="4"/>
</dbReference>
<evidence type="ECO:0000313" key="10">
    <source>
        <dbReference type="Proteomes" id="UP000018467"/>
    </source>
</evidence>
<dbReference type="InParanoid" id="A0A3B1J3N6"/>
<evidence type="ECO:0000256" key="2">
    <source>
        <dbReference type="ARBA" id="ARBA00009041"/>
    </source>
</evidence>
<comment type="subcellular location">
    <subcellularLocation>
        <location evidence="1 6">Secreted</location>
    </subcellularLocation>
</comment>
<name>A0A3B1J3N6_ASTMX</name>
<evidence type="ECO:0000256" key="7">
    <source>
        <dbReference type="SAM" id="MobiDB-lite"/>
    </source>
</evidence>
<keyword evidence="4" id="KW-0165">Cleavage on pair of basic residues</keyword>
<feature type="region of interest" description="Disordered" evidence="7">
    <location>
        <begin position="55"/>
        <end position="79"/>
    </location>
</feature>
<dbReference type="Bgee" id="ENSAMXG00000031661">
    <property type="expression patterns" value="Expressed in bone element and 3 other cell types or tissues"/>
</dbReference>
<keyword evidence="3" id="KW-0964">Secreted</keyword>
<reference evidence="10" key="1">
    <citation type="submission" date="2013-03" db="EMBL/GenBank/DDBJ databases">
        <authorList>
            <person name="Jeffery W."/>
            <person name="Warren W."/>
            <person name="Wilson R.K."/>
        </authorList>
    </citation>
    <scope>NUCLEOTIDE SEQUENCE</scope>
    <source>
        <strain evidence="10">female</strain>
    </source>
</reference>
<feature type="signal peptide" evidence="8">
    <location>
        <begin position="1"/>
        <end position="26"/>
    </location>
</feature>
<evidence type="ECO:0000256" key="5">
    <source>
        <dbReference type="ARBA" id="ARBA00022858"/>
    </source>
</evidence>
<accession>A0A3B1J3N6</accession>
<proteinExistence type="inferred from homology"/>
<reference evidence="9" key="4">
    <citation type="submission" date="2025-09" db="UniProtKB">
        <authorList>
            <consortium name="Ensembl"/>
        </authorList>
    </citation>
    <scope>IDENTIFICATION</scope>
</reference>
<dbReference type="GO" id="GO:0005576">
    <property type="term" value="C:extracellular region"/>
    <property type="evidence" value="ECO:0007669"/>
    <property type="project" value="UniProtKB-SubCell"/>
</dbReference>
<protein>
    <submittedName>
        <fullName evidence="9">Uncharacterized protein</fullName>
    </submittedName>
</protein>
<feature type="chain" id="PRO_5017357932" evidence="8">
    <location>
        <begin position="27"/>
        <end position="124"/>
    </location>
</feature>
<dbReference type="Pfam" id="PF00212">
    <property type="entry name" value="ANP"/>
    <property type="match status" value="1"/>
</dbReference>
<evidence type="ECO:0000256" key="1">
    <source>
        <dbReference type="ARBA" id="ARBA00004613"/>
    </source>
</evidence>
<dbReference type="GeneTree" id="ENSGT00990000204670"/>
<dbReference type="SMART" id="SM00183">
    <property type="entry name" value="NAT_PEP"/>
    <property type="match status" value="1"/>
</dbReference>
<dbReference type="RefSeq" id="XP_007234191.1">
    <property type="nucleotide sequence ID" value="XM_007234129.4"/>
</dbReference>
<dbReference type="InterPro" id="IPR030480">
    <property type="entry name" value="Natr_peptide_CS"/>
</dbReference>
<dbReference type="GO" id="GO:0006182">
    <property type="term" value="P:cGMP biosynthetic process"/>
    <property type="evidence" value="ECO:0007669"/>
    <property type="project" value="TreeGrafter"/>
</dbReference>
<dbReference type="PRINTS" id="PR00710">
    <property type="entry name" value="NATPEPTIDES"/>
</dbReference>
<evidence type="ECO:0000256" key="4">
    <source>
        <dbReference type="ARBA" id="ARBA00022685"/>
    </source>
</evidence>
<evidence type="ECO:0000313" key="9">
    <source>
        <dbReference type="Ensembl" id="ENSAMXP00000036853.1"/>
    </source>
</evidence>
<dbReference type="PANTHER" id="PTHR12167">
    <property type="entry name" value="C-TYPE NATRIURETIC PEPTIDE"/>
    <property type="match status" value="1"/>
</dbReference>
<dbReference type="GO" id="GO:0097746">
    <property type="term" value="P:blood vessel diameter maintenance"/>
    <property type="evidence" value="ECO:0007669"/>
    <property type="project" value="UniProtKB-KW"/>
</dbReference>
<evidence type="ECO:0000256" key="6">
    <source>
        <dbReference type="RuleBase" id="RU003686"/>
    </source>
</evidence>
<dbReference type="GeneID" id="103038817"/>
<dbReference type="KEGG" id="amex:103038817"/>
<dbReference type="Ensembl" id="ENSAMXT00000043436.1">
    <property type="protein sequence ID" value="ENSAMXP00000036853.1"/>
    <property type="gene ID" value="ENSAMXG00000031661.1"/>
</dbReference>
<dbReference type="GO" id="GO:0005179">
    <property type="term" value="F:hormone activity"/>
    <property type="evidence" value="ECO:0007669"/>
    <property type="project" value="InterPro"/>
</dbReference>
<organism evidence="9 10">
    <name type="scientific">Astyanax mexicanus</name>
    <name type="common">Blind cave fish</name>
    <name type="synonym">Astyanax fasciatus mexicanus</name>
    <dbReference type="NCBI Taxonomy" id="7994"/>
    <lineage>
        <taxon>Eukaryota</taxon>
        <taxon>Metazoa</taxon>
        <taxon>Chordata</taxon>
        <taxon>Craniata</taxon>
        <taxon>Vertebrata</taxon>
        <taxon>Euteleostomi</taxon>
        <taxon>Actinopterygii</taxon>
        <taxon>Neopterygii</taxon>
        <taxon>Teleostei</taxon>
        <taxon>Ostariophysi</taxon>
        <taxon>Characiformes</taxon>
        <taxon>Characoidei</taxon>
        <taxon>Acestrorhamphidae</taxon>
        <taxon>Acestrorhamphinae</taxon>
        <taxon>Astyanax</taxon>
    </lineage>
</organism>
<dbReference type="AlphaFoldDB" id="A0A3B1J3N6"/>
<dbReference type="Proteomes" id="UP000018467">
    <property type="component" value="Unassembled WGS sequence"/>
</dbReference>
<dbReference type="OMA" id="CFGMKID"/>
<dbReference type="InterPro" id="IPR002406">
    <property type="entry name" value="C_natriurtcpep"/>
</dbReference>
<comment type="similarity">
    <text evidence="2 6">Belongs to the natriuretic peptide family.</text>
</comment>
<keyword evidence="5 6" id="KW-0838">Vasoactive</keyword>